<name>A0AAU7TEU0_9ACTN</name>
<dbReference type="CDD" id="cd02440">
    <property type="entry name" value="AdoMet_MTases"/>
    <property type="match status" value="1"/>
</dbReference>
<reference evidence="4" key="1">
    <citation type="submission" date="2024-06" db="EMBL/GenBank/DDBJ databases">
        <title>Kribbella sp. strain HUAS MG21 genome sequences.</title>
        <authorList>
            <person name="Mo P."/>
        </authorList>
    </citation>
    <scope>NUCLEOTIDE SEQUENCE</scope>
    <source>
        <strain evidence="4">HUAS MG21</strain>
    </source>
</reference>
<proteinExistence type="predicted"/>
<dbReference type="PANTHER" id="PTHR43464:SF19">
    <property type="entry name" value="UBIQUINONE BIOSYNTHESIS O-METHYLTRANSFERASE, MITOCHONDRIAL"/>
    <property type="match status" value="1"/>
</dbReference>
<dbReference type="EC" id="2.1.1.-" evidence="4"/>
<dbReference type="SUPFAM" id="SSF53335">
    <property type="entry name" value="S-adenosyl-L-methionine-dependent methyltransferases"/>
    <property type="match status" value="1"/>
</dbReference>
<dbReference type="RefSeq" id="WP_350278047.1">
    <property type="nucleotide sequence ID" value="NZ_CP158165.1"/>
</dbReference>
<evidence type="ECO:0000256" key="2">
    <source>
        <dbReference type="ARBA" id="ARBA00022679"/>
    </source>
</evidence>
<dbReference type="EMBL" id="CP158165">
    <property type="protein sequence ID" value="XBV25232.1"/>
    <property type="molecule type" value="Genomic_DNA"/>
</dbReference>
<gene>
    <name evidence="4" type="ORF">ABN611_02185</name>
</gene>
<accession>A0AAU7TEU0</accession>
<evidence type="ECO:0000256" key="1">
    <source>
        <dbReference type="ARBA" id="ARBA00022603"/>
    </source>
</evidence>
<dbReference type="GO" id="GO:0008168">
    <property type="term" value="F:methyltransferase activity"/>
    <property type="evidence" value="ECO:0007669"/>
    <property type="project" value="UniProtKB-KW"/>
</dbReference>
<keyword evidence="1 4" id="KW-0489">Methyltransferase</keyword>
<dbReference type="AlphaFoldDB" id="A0AAU7TEU0"/>
<dbReference type="PANTHER" id="PTHR43464">
    <property type="entry name" value="METHYLTRANSFERASE"/>
    <property type="match status" value="1"/>
</dbReference>
<sequence length="224" mass="25371">MQRDQSFDHLAERYDRLGELTPDAVADWLPTVLPDRRRRALDLGCGAGRHAVVLAEYFEHVDAVDLSAPMIDLARRKRPRPNVSYRAAGILETSGQYDFVTSSATLHHVPDLPAVLRHIRSLVAVGGRAALADTVSPRPANPRWWLYGGEVRKLARNLARRNPHAWEIFRLATGDWLDHRVSDRYLSRPGFEQAYGAVFPRGRFERVGSQHAVVWQRPDVTVLI</sequence>
<dbReference type="Pfam" id="PF13489">
    <property type="entry name" value="Methyltransf_23"/>
    <property type="match status" value="1"/>
</dbReference>
<keyword evidence="2 4" id="KW-0808">Transferase</keyword>
<keyword evidence="3" id="KW-0949">S-adenosyl-L-methionine</keyword>
<evidence type="ECO:0000256" key="3">
    <source>
        <dbReference type="ARBA" id="ARBA00022691"/>
    </source>
</evidence>
<dbReference type="Gene3D" id="3.40.50.150">
    <property type="entry name" value="Vaccinia Virus protein VP39"/>
    <property type="match status" value="1"/>
</dbReference>
<evidence type="ECO:0000313" key="4">
    <source>
        <dbReference type="EMBL" id="XBV25232.1"/>
    </source>
</evidence>
<protein>
    <submittedName>
        <fullName evidence="4">Class I SAM-dependent methyltransferase</fullName>
        <ecNumber evidence="4">2.1.1.-</ecNumber>
    </submittedName>
</protein>
<dbReference type="GO" id="GO:0032259">
    <property type="term" value="P:methylation"/>
    <property type="evidence" value="ECO:0007669"/>
    <property type="project" value="UniProtKB-KW"/>
</dbReference>
<organism evidence="4">
    <name type="scientific">Kribbella sp. HUAS MG21</name>
    <dbReference type="NCBI Taxonomy" id="3160966"/>
    <lineage>
        <taxon>Bacteria</taxon>
        <taxon>Bacillati</taxon>
        <taxon>Actinomycetota</taxon>
        <taxon>Actinomycetes</taxon>
        <taxon>Propionibacteriales</taxon>
        <taxon>Kribbellaceae</taxon>
        <taxon>Kribbella</taxon>
    </lineage>
</organism>
<dbReference type="InterPro" id="IPR029063">
    <property type="entry name" value="SAM-dependent_MTases_sf"/>
</dbReference>